<dbReference type="PANTHER" id="PTHR44305:SF2">
    <property type="entry name" value="SI:DKEY-192D15.2"/>
    <property type="match status" value="1"/>
</dbReference>
<dbReference type="OrthoDB" id="4062651at2759"/>
<dbReference type="PANTHER" id="PTHR44305">
    <property type="entry name" value="SI:DKEY-192D15.2-RELATED"/>
    <property type="match status" value="1"/>
</dbReference>
<dbReference type="PROSITE" id="PS50011">
    <property type="entry name" value="PROTEIN_KINASE_DOM"/>
    <property type="match status" value="1"/>
</dbReference>
<evidence type="ECO:0000313" key="3">
    <source>
        <dbReference type="Proteomes" id="UP000692954"/>
    </source>
</evidence>
<dbReference type="EMBL" id="CAJJDN010000027">
    <property type="protein sequence ID" value="CAD8071165.1"/>
    <property type="molecule type" value="Genomic_DNA"/>
</dbReference>
<keyword evidence="3" id="KW-1185">Reference proteome</keyword>
<evidence type="ECO:0000259" key="1">
    <source>
        <dbReference type="PROSITE" id="PS50011"/>
    </source>
</evidence>
<sequence>MGNILENEKQDQIMKKFTFCQNISHRQLGNIKILEYKENKRIKVFQIQLGTTSKQELDDYQKRFEKRKQWKHGNLVNLLHVNENSNSLMCAEVSQAIVIGEYYQMTLNSEAEQNFTQSFMFNESRLWLITYQIISVCAFLEEKGAYHGELKTQTIYLDDSENIKLIEHDFLPNHPDAYNKAFILDEFHLLPPEQLEELRQSIPSSKKSGVKGDVFTLGLILLELAAQQSSSAYYNWQKKQIDLVQVRRMCDMLLGLGYSTIFSKLILQMISDYDTRPTFIVIRDGLQNLENDILNGNQFYINHIKQDRIIEDNKKQFQTFGQKM</sequence>
<reference evidence="2" key="1">
    <citation type="submission" date="2021-01" db="EMBL/GenBank/DDBJ databases">
        <authorList>
            <consortium name="Genoscope - CEA"/>
            <person name="William W."/>
        </authorList>
    </citation>
    <scope>NUCLEOTIDE SEQUENCE</scope>
</reference>
<feature type="domain" description="Protein kinase" evidence="1">
    <location>
        <begin position="1"/>
        <end position="300"/>
    </location>
</feature>
<dbReference type="Proteomes" id="UP000692954">
    <property type="component" value="Unassembled WGS sequence"/>
</dbReference>
<protein>
    <recommendedName>
        <fullName evidence="1">Protein kinase domain-containing protein</fullName>
    </recommendedName>
</protein>
<dbReference type="AlphaFoldDB" id="A0A8S1LYT5"/>
<organism evidence="2 3">
    <name type="scientific">Paramecium sonneborni</name>
    <dbReference type="NCBI Taxonomy" id="65129"/>
    <lineage>
        <taxon>Eukaryota</taxon>
        <taxon>Sar</taxon>
        <taxon>Alveolata</taxon>
        <taxon>Ciliophora</taxon>
        <taxon>Intramacronucleata</taxon>
        <taxon>Oligohymenophorea</taxon>
        <taxon>Peniculida</taxon>
        <taxon>Parameciidae</taxon>
        <taxon>Paramecium</taxon>
    </lineage>
</organism>
<proteinExistence type="predicted"/>
<dbReference type="InterPro" id="IPR053083">
    <property type="entry name" value="TF_kinase-domain_protein"/>
</dbReference>
<dbReference type="SMART" id="SM00220">
    <property type="entry name" value="S_TKc"/>
    <property type="match status" value="1"/>
</dbReference>
<accession>A0A8S1LYT5</accession>
<name>A0A8S1LYT5_9CILI</name>
<comment type="caution">
    <text evidence="2">The sequence shown here is derived from an EMBL/GenBank/DDBJ whole genome shotgun (WGS) entry which is preliminary data.</text>
</comment>
<dbReference type="GO" id="GO:0005524">
    <property type="term" value="F:ATP binding"/>
    <property type="evidence" value="ECO:0007669"/>
    <property type="project" value="InterPro"/>
</dbReference>
<evidence type="ECO:0000313" key="2">
    <source>
        <dbReference type="EMBL" id="CAD8071165.1"/>
    </source>
</evidence>
<dbReference type="InterPro" id="IPR000719">
    <property type="entry name" value="Prot_kinase_dom"/>
</dbReference>
<gene>
    <name evidence="2" type="ORF">PSON_ATCC_30995.1.T0270386</name>
</gene>
<dbReference type="GO" id="GO:0004672">
    <property type="term" value="F:protein kinase activity"/>
    <property type="evidence" value="ECO:0007669"/>
    <property type="project" value="InterPro"/>
</dbReference>
<dbReference type="Pfam" id="PF00069">
    <property type="entry name" value="Pkinase"/>
    <property type="match status" value="1"/>
</dbReference>